<evidence type="ECO:0000256" key="1">
    <source>
        <dbReference type="ARBA" id="ARBA00004365"/>
    </source>
</evidence>
<evidence type="ECO:0000259" key="6">
    <source>
        <dbReference type="Pfam" id="PF21158"/>
    </source>
</evidence>
<keyword evidence="7" id="KW-0969">Cilium</keyword>
<comment type="subcellular location">
    <subcellularLocation>
        <location evidence="1">Bacterial flagellum</location>
    </subcellularLocation>
    <subcellularLocation>
        <location evidence="2">Secreted</location>
    </subcellularLocation>
</comment>
<feature type="domain" description="Flagellar hook-associated protein 1 D2-like" evidence="6">
    <location>
        <begin position="198"/>
        <end position="282"/>
    </location>
</feature>
<keyword evidence="7" id="KW-0966">Cell projection</keyword>
<feature type="domain" description="Flagellin N-terminal" evidence="5">
    <location>
        <begin position="3"/>
        <end position="141"/>
    </location>
</feature>
<dbReference type="InterPro" id="IPR049119">
    <property type="entry name" value="FlgK_D2-like"/>
</dbReference>
<name>A0ABW2J1A9_9BURK</name>
<proteinExistence type="inferred from homology"/>
<dbReference type="PANTHER" id="PTHR42792">
    <property type="entry name" value="FLAGELLIN"/>
    <property type="match status" value="1"/>
</dbReference>
<reference evidence="8" key="1">
    <citation type="journal article" date="2019" name="Int. J. Syst. Evol. Microbiol.">
        <title>The Global Catalogue of Microorganisms (GCM) 10K type strain sequencing project: providing services to taxonomists for standard genome sequencing and annotation.</title>
        <authorList>
            <consortium name="The Broad Institute Genomics Platform"/>
            <consortium name="The Broad Institute Genome Sequencing Center for Infectious Disease"/>
            <person name="Wu L."/>
            <person name="Ma J."/>
        </authorList>
    </citation>
    <scope>NUCLEOTIDE SEQUENCE [LARGE SCALE GENOMIC DNA]</scope>
    <source>
        <strain evidence="8">CCUG 36956</strain>
    </source>
</reference>
<organism evidence="7 8">
    <name type="scientific">Herminiimonas aquatilis</name>
    <dbReference type="NCBI Taxonomy" id="345342"/>
    <lineage>
        <taxon>Bacteria</taxon>
        <taxon>Pseudomonadati</taxon>
        <taxon>Pseudomonadota</taxon>
        <taxon>Betaproteobacteria</taxon>
        <taxon>Burkholderiales</taxon>
        <taxon>Oxalobacteraceae</taxon>
        <taxon>Herminiimonas</taxon>
    </lineage>
</organism>
<dbReference type="InterPro" id="IPR001492">
    <property type="entry name" value="Flagellin"/>
</dbReference>
<evidence type="ECO:0000256" key="3">
    <source>
        <dbReference type="ARBA" id="ARBA00005709"/>
    </source>
</evidence>
<dbReference type="Pfam" id="PF21158">
    <property type="entry name" value="flgK_1st_1"/>
    <property type="match status" value="1"/>
</dbReference>
<keyword evidence="4" id="KW-0975">Bacterial flagellum</keyword>
<accession>A0ABW2J1A9</accession>
<protein>
    <submittedName>
        <fullName evidence="7">Flagellar hook-associated protein FlgL</fullName>
    </submittedName>
</protein>
<comment type="caution">
    <text evidence="7">The sequence shown here is derived from an EMBL/GenBank/DDBJ whole genome shotgun (WGS) entry which is preliminary data.</text>
</comment>
<evidence type="ECO:0000256" key="2">
    <source>
        <dbReference type="ARBA" id="ARBA00004613"/>
    </source>
</evidence>
<keyword evidence="8" id="KW-1185">Reference proteome</keyword>
<dbReference type="Gene3D" id="1.20.1330.10">
    <property type="entry name" value="f41 fragment of flagellin, N-terminal domain"/>
    <property type="match status" value="2"/>
</dbReference>
<dbReference type="Proteomes" id="UP001596379">
    <property type="component" value="Unassembled WGS sequence"/>
</dbReference>
<dbReference type="Pfam" id="PF00669">
    <property type="entry name" value="Flagellin_N"/>
    <property type="match status" value="1"/>
</dbReference>
<evidence type="ECO:0000256" key="4">
    <source>
        <dbReference type="ARBA" id="ARBA00023143"/>
    </source>
</evidence>
<dbReference type="NCBIfam" id="TIGR02550">
    <property type="entry name" value="flagell_flgL"/>
    <property type="match status" value="1"/>
</dbReference>
<dbReference type="RefSeq" id="WP_382232055.1">
    <property type="nucleotide sequence ID" value="NZ_JBHTCC010000001.1"/>
</dbReference>
<comment type="similarity">
    <text evidence="3">Belongs to the bacterial flagellin family.</text>
</comment>
<gene>
    <name evidence="7" type="primary">flgL</name>
    <name evidence="7" type="ORF">ACFQO0_00630</name>
</gene>
<dbReference type="InterPro" id="IPR001029">
    <property type="entry name" value="Flagellin_N"/>
</dbReference>
<dbReference type="InterPro" id="IPR013384">
    <property type="entry name" value="Flagell_FlgL"/>
</dbReference>
<dbReference type="SUPFAM" id="SSF64518">
    <property type="entry name" value="Phase 1 flagellin"/>
    <property type="match status" value="1"/>
</dbReference>
<evidence type="ECO:0000259" key="5">
    <source>
        <dbReference type="Pfam" id="PF00669"/>
    </source>
</evidence>
<evidence type="ECO:0000313" key="8">
    <source>
        <dbReference type="Proteomes" id="UP001596379"/>
    </source>
</evidence>
<dbReference type="EMBL" id="JBHTCC010000001">
    <property type="protein sequence ID" value="MFC7296938.1"/>
    <property type="molecule type" value="Genomic_DNA"/>
</dbReference>
<sequence>MRISTNTMYELGSRQISDLQTALFRTQQQVSSGMRILTPADDPVAAAAALGMDQALAINDQFALNRSNAKSALSEEESILQSVNSLLQSVKDVVVGAGNGALDDEQRKMYATQLRNNFDELMSLANSRDSSGNYIFAGYQTTVQPYTQSATGANYGGDQGQRMLQVGAARQMAVGDAGSTVFEAGMSGNGRFVTAAGAGNTGTGLISTGSVTDQTQLTGHDYAVTFSIDAAGVTTYLVTETPPPATPATPQPYVSGQAISFGGMQFDIKGAPANGDTFSVKPSQKQNVFTVITDLLATISTSAVGAQGQTKLANGLAAANNSIANTLVNVSAVRTTIGSRLKEIDNLDTAGSDLKVKYTETLKQLQEVDPIEAYSSFTQQQYTLEAARQSFIKISGLSLFNMLT</sequence>
<dbReference type="PANTHER" id="PTHR42792:SF1">
    <property type="entry name" value="FLAGELLAR HOOK-ASSOCIATED PROTEIN 3"/>
    <property type="match status" value="1"/>
</dbReference>
<keyword evidence="7" id="KW-0282">Flagellum</keyword>
<evidence type="ECO:0000313" key="7">
    <source>
        <dbReference type="EMBL" id="MFC7296938.1"/>
    </source>
</evidence>